<keyword evidence="3 4" id="KW-0326">Glycosidase</keyword>
<evidence type="ECO:0000256" key="1">
    <source>
        <dbReference type="ARBA" id="ARBA00005615"/>
    </source>
</evidence>
<reference evidence="5 6" key="1">
    <citation type="journal article" date="2015" name="Environ. Microbiol.">
        <title>Genome analyses suggest the presence of polyploidy and recent human-driven expansions in eight global populations of the honeybee pathogen Nosema ceranae.</title>
        <authorList>
            <person name="Pelin A."/>
            <person name="Selman M."/>
            <person name="Aris-Brosou S."/>
            <person name="Farinelli L."/>
            <person name="Corradi N."/>
        </authorList>
    </citation>
    <scope>NUCLEOTIDE SEQUENCE [LARGE SCALE GENOMIC DNA]</scope>
    <source>
        <strain evidence="5 6">PA08 1199</strain>
    </source>
</reference>
<comment type="similarity">
    <text evidence="1 4">Belongs to the glycosyl hydrolase 37 family.</text>
</comment>
<dbReference type="VEuPathDB" id="MicrosporidiaDB:G9O61_00g016450"/>
<dbReference type="VEuPathDB" id="MicrosporidiaDB:NCER_102598"/>
<protein>
    <recommendedName>
        <fullName evidence="4">Trehalase</fullName>
        <ecNumber evidence="4">3.2.1.28</ecNumber>
    </recommendedName>
    <alternativeName>
        <fullName evidence="4">Alpha-trehalose glucohydrolase</fullName>
    </alternativeName>
</protein>
<dbReference type="PRINTS" id="PR00744">
    <property type="entry name" value="GLHYDRLASE37"/>
</dbReference>
<proteinExistence type="inferred from homology"/>
<feature type="non-terminal residue" evidence="5">
    <location>
        <position position="1"/>
    </location>
</feature>
<sequence>PQWFDTLNDDQKKMCSRIYELWGTYYKKYETLEDNQKDTYLKFDGNFFVLGGRFNEMYYWDTYWIVIGLVACDLEDEAFNLIKSFVNIIESKGFIPNGTRKYYLNRSQPPFFPHMLFYLYENTENQKIRNFILSKGLDAAIEEHRFFMKVKVTGEETENTFNVYKVYSDKPRFESYKDDLKTYKNSNYNENIYSNIATAAESGWDFSSRWLIDDNLLHTNDIINIVPVDLNAIMLRNEQIIHYFLNIKSNIKGDLSSTTSVKLYRDAVNYRLTAINNFLWNKNEGVWNDFNTKTKKFTDKKFYISNLYPLFWMKDVSKNTIYSILYKYKQELFGFIGGIPVSGKSENEQCNQQWDYPNVWAPYTQLFIEFLLKSDEKELALHAARSFYLSVKDKFLNSGYFFEKYNCENLGKQGDGGEYAVVNGFGWTNGTIVWLIKTFNKELDIEFDHKESYEKIVKYLENKLQTQNEHTETTSN</sequence>
<dbReference type="VEuPathDB" id="MicrosporidiaDB:NCER_102597"/>
<dbReference type="OrthoDB" id="3542292at2759"/>
<organism evidence="5 6">
    <name type="scientific">Vairimorpha ceranae</name>
    <dbReference type="NCBI Taxonomy" id="40302"/>
    <lineage>
        <taxon>Eukaryota</taxon>
        <taxon>Fungi</taxon>
        <taxon>Fungi incertae sedis</taxon>
        <taxon>Microsporidia</taxon>
        <taxon>Nosematidae</taxon>
        <taxon>Vairimorpha</taxon>
    </lineage>
</organism>
<gene>
    <name evidence="5" type="ORF">AAJ76_3700001445</name>
</gene>
<dbReference type="VEuPathDB" id="MicrosporidiaDB:AAJ76_3700001445"/>
<dbReference type="GeneID" id="36320285"/>
<dbReference type="InterPro" id="IPR012341">
    <property type="entry name" value="6hp_glycosidase-like_sf"/>
</dbReference>
<dbReference type="PANTHER" id="PTHR23403:SF1">
    <property type="entry name" value="TREHALASE"/>
    <property type="match status" value="1"/>
</dbReference>
<keyword evidence="6" id="KW-1185">Reference proteome</keyword>
<comment type="catalytic activity">
    <reaction evidence="4">
        <text>alpha,alpha-trehalose + H2O = alpha-D-glucose + beta-D-glucose</text>
        <dbReference type="Rhea" id="RHEA:32675"/>
        <dbReference type="ChEBI" id="CHEBI:15377"/>
        <dbReference type="ChEBI" id="CHEBI:15903"/>
        <dbReference type="ChEBI" id="CHEBI:16551"/>
        <dbReference type="ChEBI" id="CHEBI:17925"/>
        <dbReference type="EC" id="3.2.1.28"/>
    </reaction>
</comment>
<dbReference type="GO" id="GO:0004555">
    <property type="term" value="F:alpha,alpha-trehalase activity"/>
    <property type="evidence" value="ECO:0007669"/>
    <property type="project" value="UniProtKB-EC"/>
</dbReference>
<dbReference type="PROSITE" id="PS00928">
    <property type="entry name" value="TREHALASE_2"/>
    <property type="match status" value="1"/>
</dbReference>
<dbReference type="InterPro" id="IPR001661">
    <property type="entry name" value="Glyco_hydro_37"/>
</dbReference>
<evidence type="ECO:0000256" key="3">
    <source>
        <dbReference type="ARBA" id="ARBA00023295"/>
    </source>
</evidence>
<evidence type="ECO:0000313" key="6">
    <source>
        <dbReference type="Proteomes" id="UP000034350"/>
    </source>
</evidence>
<dbReference type="SUPFAM" id="SSF48208">
    <property type="entry name" value="Six-hairpin glycosidases"/>
    <property type="match status" value="1"/>
</dbReference>
<dbReference type="InterPro" id="IPR018232">
    <property type="entry name" value="Glyco_hydro_37_CS"/>
</dbReference>
<evidence type="ECO:0000256" key="2">
    <source>
        <dbReference type="ARBA" id="ARBA00022801"/>
    </source>
</evidence>
<comment type="caution">
    <text evidence="5">The sequence shown here is derived from an EMBL/GenBank/DDBJ whole genome shotgun (WGS) entry which is preliminary data.</text>
</comment>
<dbReference type="Proteomes" id="UP000034350">
    <property type="component" value="Unassembled WGS sequence"/>
</dbReference>
<dbReference type="Gene3D" id="1.50.10.10">
    <property type="match status" value="1"/>
</dbReference>
<evidence type="ECO:0000256" key="4">
    <source>
        <dbReference type="RuleBase" id="RU361180"/>
    </source>
</evidence>
<dbReference type="InterPro" id="IPR008928">
    <property type="entry name" value="6-hairpin_glycosidase_sf"/>
</dbReference>
<evidence type="ECO:0000313" key="5">
    <source>
        <dbReference type="EMBL" id="KKO73626.1"/>
    </source>
</evidence>
<name>A0A0F9W713_9MICR</name>
<dbReference type="RefSeq" id="XP_024329368.1">
    <property type="nucleotide sequence ID" value="XM_024475345.1"/>
</dbReference>
<dbReference type="EMBL" id="JPQZ01000370">
    <property type="protein sequence ID" value="KKO73626.1"/>
    <property type="molecule type" value="Genomic_DNA"/>
</dbReference>
<accession>A0A0F9W713</accession>
<dbReference type="PANTHER" id="PTHR23403">
    <property type="entry name" value="TREHALASE"/>
    <property type="match status" value="1"/>
</dbReference>
<dbReference type="AlphaFoldDB" id="A0A0F9W713"/>
<dbReference type="Pfam" id="PF01204">
    <property type="entry name" value="Trehalase"/>
    <property type="match status" value="1"/>
</dbReference>
<dbReference type="GO" id="GO:0005993">
    <property type="term" value="P:trehalose catabolic process"/>
    <property type="evidence" value="ECO:0007669"/>
    <property type="project" value="TreeGrafter"/>
</dbReference>
<dbReference type="EC" id="3.2.1.28" evidence="4"/>
<keyword evidence="2 4" id="KW-0378">Hydrolase</keyword>